<reference evidence="1 2" key="1">
    <citation type="journal article" date="2019" name="Sci. Rep.">
        <title>Orb-weaving spider Araneus ventricosus genome elucidates the spidroin gene catalogue.</title>
        <authorList>
            <person name="Kono N."/>
            <person name="Nakamura H."/>
            <person name="Ohtoshi R."/>
            <person name="Moran D.A.P."/>
            <person name="Shinohara A."/>
            <person name="Yoshida Y."/>
            <person name="Fujiwara M."/>
            <person name="Mori M."/>
            <person name="Tomita M."/>
            <person name="Arakawa K."/>
        </authorList>
    </citation>
    <scope>NUCLEOTIDE SEQUENCE [LARGE SCALE GENOMIC DNA]</scope>
</reference>
<accession>A0A4Y2S7N9</accession>
<gene>
    <name evidence="1" type="ORF">AVEN_238608_1</name>
</gene>
<evidence type="ECO:0000313" key="2">
    <source>
        <dbReference type="Proteomes" id="UP000499080"/>
    </source>
</evidence>
<sequence length="46" mass="5138">AVKKDSCSHGPYLGDEPTKLRTSLEDGAVVCTVEYDIYCHAKHERD</sequence>
<name>A0A4Y2S7N9_ARAVE</name>
<comment type="caution">
    <text evidence="1">The sequence shown here is derived from an EMBL/GenBank/DDBJ whole genome shotgun (WGS) entry which is preliminary data.</text>
</comment>
<dbReference type="Proteomes" id="UP000499080">
    <property type="component" value="Unassembled WGS sequence"/>
</dbReference>
<dbReference type="EMBL" id="BGPR01020136">
    <property type="protein sequence ID" value="GBN83903.1"/>
    <property type="molecule type" value="Genomic_DNA"/>
</dbReference>
<protein>
    <submittedName>
        <fullName evidence="1">Uncharacterized protein</fullName>
    </submittedName>
</protein>
<evidence type="ECO:0000313" key="1">
    <source>
        <dbReference type="EMBL" id="GBN83903.1"/>
    </source>
</evidence>
<dbReference type="AlphaFoldDB" id="A0A4Y2S7N9"/>
<keyword evidence="2" id="KW-1185">Reference proteome</keyword>
<proteinExistence type="predicted"/>
<organism evidence="1 2">
    <name type="scientific">Araneus ventricosus</name>
    <name type="common">Orbweaver spider</name>
    <name type="synonym">Epeira ventricosa</name>
    <dbReference type="NCBI Taxonomy" id="182803"/>
    <lineage>
        <taxon>Eukaryota</taxon>
        <taxon>Metazoa</taxon>
        <taxon>Ecdysozoa</taxon>
        <taxon>Arthropoda</taxon>
        <taxon>Chelicerata</taxon>
        <taxon>Arachnida</taxon>
        <taxon>Araneae</taxon>
        <taxon>Araneomorphae</taxon>
        <taxon>Entelegynae</taxon>
        <taxon>Araneoidea</taxon>
        <taxon>Araneidae</taxon>
        <taxon>Araneus</taxon>
    </lineage>
</organism>
<feature type="non-terminal residue" evidence="1">
    <location>
        <position position="1"/>
    </location>
</feature>